<evidence type="ECO:0000313" key="2">
    <source>
        <dbReference type="Proteomes" id="UP000013251"/>
    </source>
</evidence>
<dbReference type="RefSeq" id="WP_005028551.1">
    <property type="nucleotide sequence ID" value="NZ_KB849754.1"/>
</dbReference>
<sequence length="263" mass="30713">MLTYTSLLQKEFNQEELTLMKRLDLSNIPITMPENLAQILIWTSELAQYHHALFIQSSQKLELISENDKNKKQELNDLIKLYRKTAFVENQTKDFYLNKLLNQGEVVVQGYIQHPSKVQTSKVQTKYAIIPYHGYDFITLATPKIVAKFPLHFIEIKKESIPQALTDIHMDEEELLSTVKDFVRSFRKLYKECASKNELIKEHNTTVHKIYVKIKNGEAKLIKQDIPIAIPKVVKTATTHPINSNKKPFKVIKKRKFTLLKYK</sequence>
<dbReference type="PATRIC" id="fig|1217650.3.peg.161"/>
<gene>
    <name evidence="1" type="ORF">F938_00164</name>
</gene>
<dbReference type="EMBL" id="APQG01000006">
    <property type="protein sequence ID" value="ENW02201.1"/>
    <property type="molecule type" value="Genomic_DNA"/>
</dbReference>
<evidence type="ECO:0000313" key="1">
    <source>
        <dbReference type="EMBL" id="ENW02201.1"/>
    </source>
</evidence>
<comment type="caution">
    <text evidence="1">The sequence shown here is derived from an EMBL/GenBank/DDBJ whole genome shotgun (WGS) entry which is preliminary data.</text>
</comment>
<dbReference type="Proteomes" id="UP000013251">
    <property type="component" value="Unassembled WGS sequence"/>
</dbReference>
<proteinExistence type="predicted"/>
<reference evidence="1 2" key="1">
    <citation type="submission" date="2013-02" db="EMBL/GenBank/DDBJ databases">
        <title>The Genome Sequence of Acinetobacter bereziniae CIP 70.12.</title>
        <authorList>
            <consortium name="The Broad Institute Genome Sequencing Platform"/>
            <consortium name="The Broad Institute Genome Sequencing Center for Infectious Disease"/>
            <person name="Cerqueira G."/>
            <person name="Feldgarden M."/>
            <person name="Courvalin P."/>
            <person name="Perichon B."/>
            <person name="Grillot-Courvalin C."/>
            <person name="Clermont D."/>
            <person name="Rocha E."/>
            <person name="Yoon E.-J."/>
            <person name="Nemec A."/>
            <person name="Walker B."/>
            <person name="Young S.K."/>
            <person name="Zeng Q."/>
            <person name="Gargeya S."/>
            <person name="Fitzgerald M."/>
            <person name="Haas B."/>
            <person name="Abouelleil A."/>
            <person name="Alvarado L."/>
            <person name="Arachchi H.M."/>
            <person name="Berlin A.M."/>
            <person name="Chapman S.B."/>
            <person name="Dewar J."/>
            <person name="Goldberg J."/>
            <person name="Griggs A."/>
            <person name="Gujja S."/>
            <person name="Hansen M."/>
            <person name="Howarth C."/>
            <person name="Imamovic A."/>
            <person name="Larimer J."/>
            <person name="McCowan C."/>
            <person name="Murphy C."/>
            <person name="Neiman D."/>
            <person name="Pearson M."/>
            <person name="Priest M."/>
            <person name="Roberts A."/>
            <person name="Saif S."/>
            <person name="Shea T."/>
            <person name="Sisk P."/>
            <person name="Sykes S."/>
            <person name="Wortman J."/>
            <person name="Nusbaum C."/>
            <person name="Birren B."/>
        </authorList>
    </citation>
    <scope>NUCLEOTIDE SEQUENCE [LARGE SCALE GENOMIC DNA]</scope>
    <source>
        <strain evidence="1 2">CIP 70.12</strain>
    </source>
</reference>
<dbReference type="AlphaFoldDB" id="N9FBB7"/>
<organism evidence="1 2">
    <name type="scientific">Acinetobacter bereziniae LMG 1003 = CIP 70.12</name>
    <dbReference type="NCBI Taxonomy" id="981324"/>
    <lineage>
        <taxon>Bacteria</taxon>
        <taxon>Pseudomonadati</taxon>
        <taxon>Pseudomonadota</taxon>
        <taxon>Gammaproteobacteria</taxon>
        <taxon>Moraxellales</taxon>
        <taxon>Moraxellaceae</taxon>
        <taxon>Acinetobacter</taxon>
    </lineage>
</organism>
<dbReference type="OrthoDB" id="6676947at2"/>
<keyword evidence="2" id="KW-1185">Reference proteome</keyword>
<protein>
    <submittedName>
        <fullName evidence="1">Uncharacterized protein</fullName>
    </submittedName>
</protein>
<dbReference type="HOGENOM" id="CLU_1168680_0_0_6"/>
<name>N9FBB7_ACIBZ</name>
<accession>N9FBB7</accession>